<gene>
    <name evidence="9" type="ORF">C0J50_23473</name>
</gene>
<proteinExistence type="inferred from homology"/>
<keyword evidence="10" id="KW-1185">Reference proteome</keyword>
<evidence type="ECO:0000313" key="10">
    <source>
        <dbReference type="Proteomes" id="UP001205998"/>
    </source>
</evidence>
<keyword evidence="2 8" id="KW-0796">Tight junction</keyword>
<dbReference type="Proteomes" id="UP001205998">
    <property type="component" value="Unassembled WGS sequence"/>
</dbReference>
<keyword evidence="4 8" id="KW-0812">Transmembrane</keyword>
<feature type="transmembrane region" description="Helical" evidence="8">
    <location>
        <begin position="160"/>
        <end position="186"/>
    </location>
</feature>
<evidence type="ECO:0000313" key="9">
    <source>
        <dbReference type="EMBL" id="KAI5616971.1"/>
    </source>
</evidence>
<dbReference type="PANTHER" id="PTHR12002">
    <property type="entry name" value="CLAUDIN"/>
    <property type="match status" value="1"/>
</dbReference>
<dbReference type="AlphaFoldDB" id="A0AAD5AIK6"/>
<evidence type="ECO:0000256" key="6">
    <source>
        <dbReference type="ARBA" id="ARBA00022989"/>
    </source>
</evidence>
<evidence type="ECO:0000256" key="7">
    <source>
        <dbReference type="ARBA" id="ARBA00023136"/>
    </source>
</evidence>
<dbReference type="Pfam" id="PF00822">
    <property type="entry name" value="PMP22_Claudin"/>
    <property type="match status" value="1"/>
</dbReference>
<keyword evidence="6 8" id="KW-1133">Transmembrane helix</keyword>
<keyword evidence="3 8" id="KW-1003">Cell membrane</keyword>
<evidence type="ECO:0000256" key="5">
    <source>
        <dbReference type="ARBA" id="ARBA00022949"/>
    </source>
</evidence>
<comment type="caution">
    <text evidence="8">Lacks conserved residue(s) required for the propagation of feature annotation.</text>
</comment>
<evidence type="ECO:0000256" key="2">
    <source>
        <dbReference type="ARBA" id="ARBA00022427"/>
    </source>
</evidence>
<dbReference type="PROSITE" id="PS01346">
    <property type="entry name" value="CLAUDIN"/>
    <property type="match status" value="1"/>
</dbReference>
<comment type="subcellular location">
    <subcellularLocation>
        <location evidence="8">Cell junction</location>
        <location evidence="8">Tight junction</location>
    </subcellularLocation>
    <subcellularLocation>
        <location evidence="8">Cell membrane</location>
        <topology evidence="8">Multi-pass membrane protein</topology>
    </subcellularLocation>
</comment>
<reference evidence="9" key="1">
    <citation type="submission" date="2018-07" db="EMBL/GenBank/DDBJ databases">
        <title>Comparative genomics of catfishes provides insights into carnivory and benthic adaptation.</title>
        <authorList>
            <person name="Zhang Y."/>
            <person name="Wang D."/>
            <person name="Peng Z."/>
            <person name="Zheng S."/>
            <person name="Shao F."/>
            <person name="Tao W."/>
        </authorList>
    </citation>
    <scope>NUCLEOTIDE SEQUENCE</scope>
    <source>
        <strain evidence="9">Chongqing</strain>
    </source>
</reference>
<comment type="similarity">
    <text evidence="1 8">Belongs to the claudin family.</text>
</comment>
<evidence type="ECO:0000256" key="4">
    <source>
        <dbReference type="ARBA" id="ARBA00022692"/>
    </source>
</evidence>
<dbReference type="Gene3D" id="1.20.140.150">
    <property type="match status" value="1"/>
</dbReference>
<dbReference type="InterPro" id="IPR017974">
    <property type="entry name" value="Claudin_CS"/>
</dbReference>
<evidence type="ECO:0000256" key="8">
    <source>
        <dbReference type="RuleBase" id="RU060637"/>
    </source>
</evidence>
<dbReference type="FunFam" id="1.20.140.150:FF:000001">
    <property type="entry name" value="Claudin"/>
    <property type="match status" value="1"/>
</dbReference>
<dbReference type="GO" id="GO:0005198">
    <property type="term" value="F:structural molecule activity"/>
    <property type="evidence" value="ECO:0007669"/>
    <property type="project" value="InterPro"/>
</dbReference>
<dbReference type="EMBL" id="MU551710">
    <property type="protein sequence ID" value="KAI5616971.1"/>
    <property type="molecule type" value="Genomic_DNA"/>
</dbReference>
<dbReference type="GO" id="GO:0005923">
    <property type="term" value="C:bicellular tight junction"/>
    <property type="evidence" value="ECO:0007669"/>
    <property type="project" value="UniProtKB-SubCell"/>
</dbReference>
<accession>A0AAD5AIK6</accession>
<protein>
    <recommendedName>
        <fullName evidence="8">Claudin</fullName>
    </recommendedName>
</protein>
<dbReference type="InterPro" id="IPR004031">
    <property type="entry name" value="PMP22/EMP/MP20/Claudin"/>
</dbReference>
<dbReference type="GO" id="GO:0005886">
    <property type="term" value="C:plasma membrane"/>
    <property type="evidence" value="ECO:0007669"/>
    <property type="project" value="UniProtKB-SubCell"/>
</dbReference>
<name>A0AAD5AIK6_SILAS</name>
<comment type="caution">
    <text evidence="9">The sequence shown here is derived from an EMBL/GenBank/DDBJ whole genome shotgun (WGS) entry which is preliminary data.</text>
</comment>
<keyword evidence="5 8" id="KW-0965">Cell junction</keyword>
<feature type="transmembrane region" description="Helical" evidence="8">
    <location>
        <begin position="117"/>
        <end position="140"/>
    </location>
</feature>
<comment type="function">
    <text evidence="8">Claudins function as major constituents of the tight junction complexes that regulate the permeability of epithelia.</text>
</comment>
<organism evidence="9 10">
    <name type="scientific">Silurus asotus</name>
    <name type="common">Amur catfish</name>
    <name type="synonym">Parasilurus asotus</name>
    <dbReference type="NCBI Taxonomy" id="30991"/>
    <lineage>
        <taxon>Eukaryota</taxon>
        <taxon>Metazoa</taxon>
        <taxon>Chordata</taxon>
        <taxon>Craniata</taxon>
        <taxon>Vertebrata</taxon>
        <taxon>Euteleostomi</taxon>
        <taxon>Actinopterygii</taxon>
        <taxon>Neopterygii</taxon>
        <taxon>Teleostei</taxon>
        <taxon>Ostariophysi</taxon>
        <taxon>Siluriformes</taxon>
        <taxon>Siluridae</taxon>
        <taxon>Silurus</taxon>
    </lineage>
</organism>
<sequence length="250" mass="27250">MGIMAQQFLGFFMGVLGLVGTLTSTVLPQWRQTAYFSSNFITASYYMKGLWMECVSHTAGFYQCEFHRSMLSLPKDLLAARILMVLSCTTSILAAIVSVMGMKCTRCAHQSHYKSSLAVSGGSCFILAGIFCLITTSWTMCDVIREAYNPFSNAGMRYEIGLAVYISFSSVVFSICGGGMLCVASWNVRNYVNHKVADLQVPGANKLQHIPGYQANIAFESDHSSSQSFSISNGIGLSESISESSIKSKT</sequence>
<keyword evidence="7 8" id="KW-0472">Membrane</keyword>
<feature type="transmembrane region" description="Helical" evidence="8">
    <location>
        <begin position="78"/>
        <end position="97"/>
    </location>
</feature>
<evidence type="ECO:0000256" key="3">
    <source>
        <dbReference type="ARBA" id="ARBA00022475"/>
    </source>
</evidence>
<dbReference type="PRINTS" id="PR01385">
    <property type="entry name" value="CLAUDIN14"/>
</dbReference>
<dbReference type="InterPro" id="IPR006187">
    <property type="entry name" value="Claudin"/>
</dbReference>
<dbReference type="PRINTS" id="PR01077">
    <property type="entry name" value="CLAUDIN"/>
</dbReference>
<evidence type="ECO:0000256" key="1">
    <source>
        <dbReference type="ARBA" id="ARBA00008295"/>
    </source>
</evidence>